<dbReference type="AlphaFoldDB" id="A0A0J8WS69"/>
<dbReference type="OrthoDB" id="4823842at2"/>
<gene>
    <name evidence="1" type="ORF">ACT17_23425</name>
</gene>
<evidence type="ECO:0000313" key="2">
    <source>
        <dbReference type="Proteomes" id="UP000037594"/>
    </source>
</evidence>
<sequence length="300" mass="30714">MIADLETRLADVLGSRLAAPLAGRVFVTPGPANANQITALVGVRRAEVVAEKFGAGRRPEQVPGADDPRRVVRLSCVIRVEVRSGANGTRAQTATALDALLYELDSQDLRSGRALTAPGDPGFVLDCLLPESVSILPSSDPDALPAVEMRADGWFWPRNTPGITGVEITAALVRTATLPVALEPWPLLIRAGDPLVPLTVRVGAAGTSRLTGDAPTVSPFGELAVRVVDAGGRPGAGNLSGGAVGPGGTRLITLADDAAEFGYEPPAGPAEDQLVVCVAHAGAAPAVGIELARFPLAVTG</sequence>
<dbReference type="Proteomes" id="UP000037594">
    <property type="component" value="Unassembled WGS sequence"/>
</dbReference>
<dbReference type="RefSeq" id="WP_019348805.1">
    <property type="nucleotide sequence ID" value="NZ_AGSZ01000821.1"/>
</dbReference>
<accession>A0A0J8WS69</accession>
<reference evidence="1 2" key="1">
    <citation type="submission" date="2015-06" db="EMBL/GenBank/DDBJ databases">
        <title>Genome sequence of Mycobacterium conceptionense strain MLE.</title>
        <authorList>
            <person name="Greninger A.L."/>
            <person name="Cunningham G."/>
            <person name="Chiu C.Y."/>
            <person name="Miller S."/>
        </authorList>
    </citation>
    <scope>NUCLEOTIDE SEQUENCE [LARGE SCALE GENOMIC DNA]</scope>
    <source>
        <strain evidence="1 2">MLE</strain>
    </source>
</reference>
<proteinExistence type="predicted"/>
<name>A0A0J8WS69_9MYCO</name>
<dbReference type="EMBL" id="LFOD01000026">
    <property type="protein sequence ID" value="KMV15844.1"/>
    <property type="molecule type" value="Genomic_DNA"/>
</dbReference>
<comment type="caution">
    <text evidence="1">The sequence shown here is derived from an EMBL/GenBank/DDBJ whole genome shotgun (WGS) entry which is preliminary data.</text>
</comment>
<evidence type="ECO:0000313" key="1">
    <source>
        <dbReference type="EMBL" id="KMV15844.1"/>
    </source>
</evidence>
<protein>
    <submittedName>
        <fullName evidence="1">Uncharacterized protein</fullName>
    </submittedName>
</protein>
<dbReference type="PATRIC" id="fig|451644.5.peg.4834"/>
<organism evidence="1 2">
    <name type="scientific">Mycolicibacterium conceptionense</name>
    <dbReference type="NCBI Taxonomy" id="451644"/>
    <lineage>
        <taxon>Bacteria</taxon>
        <taxon>Bacillati</taxon>
        <taxon>Actinomycetota</taxon>
        <taxon>Actinomycetes</taxon>
        <taxon>Mycobacteriales</taxon>
        <taxon>Mycobacteriaceae</taxon>
        <taxon>Mycolicibacterium</taxon>
    </lineage>
</organism>